<dbReference type="InterPro" id="IPR014284">
    <property type="entry name" value="RNA_pol_sigma-70_dom"/>
</dbReference>
<dbReference type="Pfam" id="PF08281">
    <property type="entry name" value="Sigma70_r4_2"/>
    <property type="match status" value="1"/>
</dbReference>
<dbReference type="HOGENOM" id="CLU_047691_3_4_9"/>
<gene>
    <name evidence="7" type="ordered locus">Desdi_0881</name>
</gene>
<dbReference type="KEGG" id="ddl:Desdi_0881"/>
<dbReference type="PANTHER" id="PTHR43133:SF57">
    <property type="entry name" value="RNA POLYMERASE SIGMA-70 FACTOR"/>
    <property type="match status" value="1"/>
</dbReference>
<name>L0F3I6_DESDL</name>
<evidence type="ECO:0000259" key="5">
    <source>
        <dbReference type="Pfam" id="PF04542"/>
    </source>
</evidence>
<dbReference type="STRING" id="871963.Desdi_0881"/>
<evidence type="ECO:0000256" key="3">
    <source>
        <dbReference type="ARBA" id="ARBA00023082"/>
    </source>
</evidence>
<dbReference type="InterPro" id="IPR013249">
    <property type="entry name" value="RNA_pol_sigma70_r4_t2"/>
</dbReference>
<evidence type="ECO:0000256" key="2">
    <source>
        <dbReference type="ARBA" id="ARBA00023015"/>
    </source>
</evidence>
<reference evidence="8" key="1">
    <citation type="submission" date="2012-02" db="EMBL/GenBank/DDBJ databases">
        <title>Complete sequence of Desulfitobacterium dichloroeliminans LMG P-21439.</title>
        <authorList>
            <person name="Lucas S."/>
            <person name="Han J."/>
            <person name="Lapidus A."/>
            <person name="Cheng J.-F."/>
            <person name="Goodwin L."/>
            <person name="Pitluck S."/>
            <person name="Peters L."/>
            <person name="Ovchinnikova G."/>
            <person name="Teshima H."/>
            <person name="Detter J.C."/>
            <person name="Han C."/>
            <person name="Tapia R."/>
            <person name="Land M."/>
            <person name="Hauser L."/>
            <person name="Kyrpides N."/>
            <person name="Ivanova N."/>
            <person name="Pagani I."/>
            <person name="Kruse T."/>
            <person name="de Vos W.M."/>
            <person name="Boon N."/>
            <person name="Smidt H."/>
            <person name="Woyke T."/>
        </authorList>
    </citation>
    <scope>NUCLEOTIDE SEQUENCE [LARGE SCALE GENOMIC DNA]</scope>
    <source>
        <strain evidence="8">LMG P-21439 / DCA1</strain>
    </source>
</reference>
<keyword evidence="3" id="KW-0731">Sigma factor</keyword>
<evidence type="ECO:0000256" key="4">
    <source>
        <dbReference type="ARBA" id="ARBA00023163"/>
    </source>
</evidence>
<dbReference type="SUPFAM" id="SSF88659">
    <property type="entry name" value="Sigma3 and sigma4 domains of RNA polymerase sigma factors"/>
    <property type="match status" value="1"/>
</dbReference>
<keyword evidence="8" id="KW-1185">Reference proteome</keyword>
<dbReference type="OrthoDB" id="9784984at2"/>
<dbReference type="RefSeq" id="WP_015261405.1">
    <property type="nucleotide sequence ID" value="NC_019903.1"/>
</dbReference>
<dbReference type="InterPro" id="IPR039425">
    <property type="entry name" value="RNA_pol_sigma-70-like"/>
</dbReference>
<evidence type="ECO:0000313" key="7">
    <source>
        <dbReference type="EMBL" id="AGA68404.1"/>
    </source>
</evidence>
<dbReference type="Gene3D" id="1.10.1740.10">
    <property type="match status" value="1"/>
</dbReference>
<sequence length="158" mass="18858">METWYRETVTKLYRFIYSQVQNREETEDITQETYLRCFKQQPENLPPYPYLKQIARNLITDRFRTTRRAQHHLGQVLSQESPSPEEDWLNQALIQELMEQLPPDYRQAIDLRIIQGYSRKETATFMGRSEDAIRGLQYRALQALRDLMRNNEQKGGAS</sequence>
<dbReference type="NCBIfam" id="TIGR02937">
    <property type="entry name" value="sigma70-ECF"/>
    <property type="match status" value="1"/>
</dbReference>
<dbReference type="InterPro" id="IPR036388">
    <property type="entry name" value="WH-like_DNA-bd_sf"/>
</dbReference>
<proteinExistence type="inferred from homology"/>
<dbReference type="InterPro" id="IPR013325">
    <property type="entry name" value="RNA_pol_sigma_r2"/>
</dbReference>
<dbReference type="CDD" id="cd06171">
    <property type="entry name" value="Sigma70_r4"/>
    <property type="match status" value="1"/>
</dbReference>
<organism evidence="7 8">
    <name type="scientific">Desulfitobacterium dichloroeliminans (strain LMG P-21439 / DCA1)</name>
    <dbReference type="NCBI Taxonomy" id="871963"/>
    <lineage>
        <taxon>Bacteria</taxon>
        <taxon>Bacillati</taxon>
        <taxon>Bacillota</taxon>
        <taxon>Clostridia</taxon>
        <taxon>Eubacteriales</taxon>
        <taxon>Desulfitobacteriaceae</taxon>
        <taxon>Desulfitobacterium</taxon>
    </lineage>
</organism>
<dbReference type="AlphaFoldDB" id="L0F3I6"/>
<dbReference type="InterPro" id="IPR013324">
    <property type="entry name" value="RNA_pol_sigma_r3/r4-like"/>
</dbReference>
<dbReference type="InterPro" id="IPR007627">
    <property type="entry name" value="RNA_pol_sigma70_r2"/>
</dbReference>
<dbReference type="SUPFAM" id="SSF88946">
    <property type="entry name" value="Sigma2 domain of RNA polymerase sigma factors"/>
    <property type="match status" value="1"/>
</dbReference>
<comment type="similarity">
    <text evidence="1">Belongs to the sigma-70 factor family. ECF subfamily.</text>
</comment>
<dbReference type="eggNOG" id="COG1595">
    <property type="taxonomic scope" value="Bacteria"/>
</dbReference>
<dbReference type="Proteomes" id="UP000010797">
    <property type="component" value="Chromosome"/>
</dbReference>
<accession>L0F3I6</accession>
<dbReference type="PANTHER" id="PTHR43133">
    <property type="entry name" value="RNA POLYMERASE ECF-TYPE SIGMA FACTO"/>
    <property type="match status" value="1"/>
</dbReference>
<evidence type="ECO:0000313" key="8">
    <source>
        <dbReference type="Proteomes" id="UP000010797"/>
    </source>
</evidence>
<evidence type="ECO:0000259" key="6">
    <source>
        <dbReference type="Pfam" id="PF08281"/>
    </source>
</evidence>
<dbReference type="Gene3D" id="1.10.10.10">
    <property type="entry name" value="Winged helix-like DNA-binding domain superfamily/Winged helix DNA-binding domain"/>
    <property type="match status" value="1"/>
</dbReference>
<feature type="domain" description="RNA polymerase sigma-70 region 2" evidence="5">
    <location>
        <begin position="5"/>
        <end position="68"/>
    </location>
</feature>
<protein>
    <submittedName>
        <fullName evidence="7">RNA polymerase sigma factor, sigma-70 family</fullName>
    </submittedName>
</protein>
<evidence type="ECO:0000256" key="1">
    <source>
        <dbReference type="ARBA" id="ARBA00010641"/>
    </source>
</evidence>
<dbReference type="GO" id="GO:0016987">
    <property type="term" value="F:sigma factor activity"/>
    <property type="evidence" value="ECO:0007669"/>
    <property type="project" value="UniProtKB-KW"/>
</dbReference>
<keyword evidence="2" id="KW-0805">Transcription regulation</keyword>
<keyword evidence="4" id="KW-0804">Transcription</keyword>
<dbReference type="GO" id="GO:0006352">
    <property type="term" value="P:DNA-templated transcription initiation"/>
    <property type="evidence" value="ECO:0007669"/>
    <property type="project" value="InterPro"/>
</dbReference>
<dbReference type="EMBL" id="CP003344">
    <property type="protein sequence ID" value="AGA68404.1"/>
    <property type="molecule type" value="Genomic_DNA"/>
</dbReference>
<dbReference type="GO" id="GO:0003677">
    <property type="term" value="F:DNA binding"/>
    <property type="evidence" value="ECO:0007669"/>
    <property type="project" value="InterPro"/>
</dbReference>
<dbReference type="Pfam" id="PF04542">
    <property type="entry name" value="Sigma70_r2"/>
    <property type="match status" value="1"/>
</dbReference>
<feature type="domain" description="RNA polymerase sigma factor 70 region 4 type 2" evidence="6">
    <location>
        <begin position="93"/>
        <end position="144"/>
    </location>
</feature>